<comment type="caution">
    <text evidence="1">The sequence shown here is derived from an EMBL/GenBank/DDBJ whole genome shotgun (WGS) entry which is preliminary data.</text>
</comment>
<dbReference type="EMBL" id="QXTE01005980">
    <property type="protein sequence ID" value="TFJ95474.1"/>
    <property type="molecule type" value="Genomic_DNA"/>
</dbReference>
<keyword evidence="2" id="KW-1185">Reference proteome</keyword>
<dbReference type="Pfam" id="PF22352">
    <property type="entry name" value="K319L-like_PKD"/>
    <property type="match status" value="2"/>
</dbReference>
<dbReference type="STRING" id="55544.A0A4D9DDG4"/>
<dbReference type="GO" id="GO:0031410">
    <property type="term" value="C:cytoplasmic vesicle"/>
    <property type="evidence" value="ECO:0007669"/>
    <property type="project" value="TreeGrafter"/>
</dbReference>
<dbReference type="OrthoDB" id="536372at2759"/>
<proteinExistence type="predicted"/>
<dbReference type="AlphaFoldDB" id="A0A4D9DDG4"/>
<dbReference type="InterPro" id="IPR013783">
    <property type="entry name" value="Ig-like_fold"/>
</dbReference>
<dbReference type="InterPro" id="IPR029865">
    <property type="entry name" value="KIAA0319-like"/>
</dbReference>
<evidence type="ECO:0000313" key="1">
    <source>
        <dbReference type="EMBL" id="TFJ95474.1"/>
    </source>
</evidence>
<dbReference type="GO" id="GO:0001764">
    <property type="term" value="P:neuron migration"/>
    <property type="evidence" value="ECO:0007669"/>
    <property type="project" value="TreeGrafter"/>
</dbReference>
<accession>A0A4D9DDG4</accession>
<protein>
    <submittedName>
        <fullName evidence="1">Peptide methionine sulfoxide reductase</fullName>
    </submittedName>
</protein>
<dbReference type="GO" id="GO:0016020">
    <property type="term" value="C:membrane"/>
    <property type="evidence" value="ECO:0007669"/>
    <property type="project" value="TreeGrafter"/>
</dbReference>
<dbReference type="PANTHER" id="PTHR46182:SF3">
    <property type="entry name" value="DYSLEXIA-ASSOCIATED PROTEIN KIAA0319-LIKE PROTEIN"/>
    <property type="match status" value="1"/>
</dbReference>
<dbReference type="Gene3D" id="2.60.40.10">
    <property type="entry name" value="Immunoglobulins"/>
    <property type="match status" value="2"/>
</dbReference>
<dbReference type="GO" id="GO:0005794">
    <property type="term" value="C:Golgi apparatus"/>
    <property type="evidence" value="ECO:0007669"/>
    <property type="project" value="TreeGrafter"/>
</dbReference>
<dbReference type="PANTHER" id="PTHR46182">
    <property type="entry name" value="FI19480P1"/>
    <property type="match status" value="1"/>
</dbReference>
<gene>
    <name evidence="1" type="ORF">DR999_PMT22953</name>
</gene>
<organism evidence="1 2">
    <name type="scientific">Platysternon megacephalum</name>
    <name type="common">big-headed turtle</name>
    <dbReference type="NCBI Taxonomy" id="55544"/>
    <lineage>
        <taxon>Eukaryota</taxon>
        <taxon>Metazoa</taxon>
        <taxon>Chordata</taxon>
        <taxon>Craniata</taxon>
        <taxon>Vertebrata</taxon>
        <taxon>Euteleostomi</taxon>
        <taxon>Archelosauria</taxon>
        <taxon>Testudinata</taxon>
        <taxon>Testudines</taxon>
        <taxon>Cryptodira</taxon>
        <taxon>Durocryptodira</taxon>
        <taxon>Testudinoidea</taxon>
        <taxon>Platysternidae</taxon>
        <taxon>Platysternon</taxon>
    </lineage>
</organism>
<name>A0A4D9DDG4_9SAUR</name>
<sequence>MEMQGVRTPILQLSAMQEGDYTYQLMVTDSAGHQSTAEVTVIVQPENNKPPKADAGPDKELTLPVDSTTLDGSKSSDDQKIVSFLWEKTRSVSHPRSFCWEYLCL</sequence>
<evidence type="ECO:0000313" key="2">
    <source>
        <dbReference type="Proteomes" id="UP000297703"/>
    </source>
</evidence>
<reference evidence="1 2" key="2">
    <citation type="submission" date="2019-04" db="EMBL/GenBank/DDBJ databases">
        <title>The genome sequence of big-headed turtle.</title>
        <authorList>
            <person name="Gong S."/>
        </authorList>
    </citation>
    <scope>NUCLEOTIDE SEQUENCE [LARGE SCALE GENOMIC DNA]</scope>
    <source>
        <strain evidence="1">DO16091913</strain>
        <tissue evidence="1">Muscle</tissue>
    </source>
</reference>
<reference evidence="1 2" key="1">
    <citation type="submission" date="2019-04" db="EMBL/GenBank/DDBJ databases">
        <title>Draft genome of the big-headed turtle Platysternon megacephalum.</title>
        <authorList>
            <person name="Gong S."/>
        </authorList>
    </citation>
    <scope>NUCLEOTIDE SEQUENCE [LARGE SCALE GENOMIC DNA]</scope>
    <source>
        <strain evidence="1">DO16091913</strain>
        <tissue evidence="1">Muscle</tissue>
    </source>
</reference>
<dbReference type="Proteomes" id="UP000297703">
    <property type="component" value="Unassembled WGS sequence"/>
</dbReference>